<dbReference type="EMBL" id="CAJFCV020000001">
    <property type="protein sequence ID" value="CAG9086081.1"/>
    <property type="molecule type" value="Genomic_DNA"/>
</dbReference>
<comment type="caution">
    <text evidence="2">The sequence shown here is derived from an EMBL/GenBank/DDBJ whole genome shotgun (WGS) entry which is preliminary data.</text>
</comment>
<evidence type="ECO:0000313" key="3">
    <source>
        <dbReference type="Proteomes" id="UP000659654"/>
    </source>
</evidence>
<feature type="compositionally biased region" description="Basic and acidic residues" evidence="1">
    <location>
        <begin position="567"/>
        <end position="581"/>
    </location>
</feature>
<feature type="compositionally biased region" description="Basic residues" evidence="1">
    <location>
        <begin position="342"/>
        <end position="351"/>
    </location>
</feature>
<proteinExistence type="predicted"/>
<accession>A0A7I8XKX4</accession>
<feature type="region of interest" description="Disordered" evidence="1">
    <location>
        <begin position="94"/>
        <end position="122"/>
    </location>
</feature>
<feature type="region of interest" description="Disordered" evidence="1">
    <location>
        <begin position="495"/>
        <end position="791"/>
    </location>
</feature>
<reference evidence="2" key="1">
    <citation type="submission" date="2020-09" db="EMBL/GenBank/DDBJ databases">
        <authorList>
            <person name="Kikuchi T."/>
        </authorList>
    </citation>
    <scope>NUCLEOTIDE SEQUENCE</scope>
    <source>
        <strain evidence="2">Ka4C1</strain>
    </source>
</reference>
<dbReference type="AlphaFoldDB" id="A0A7I8XKX4"/>
<dbReference type="Proteomes" id="UP000659654">
    <property type="component" value="Unassembled WGS sequence"/>
</dbReference>
<feature type="region of interest" description="Disordered" evidence="1">
    <location>
        <begin position="331"/>
        <end position="372"/>
    </location>
</feature>
<organism evidence="2 3">
    <name type="scientific">Bursaphelenchus xylophilus</name>
    <name type="common">Pinewood nematode worm</name>
    <name type="synonym">Aphelenchoides xylophilus</name>
    <dbReference type="NCBI Taxonomy" id="6326"/>
    <lineage>
        <taxon>Eukaryota</taxon>
        <taxon>Metazoa</taxon>
        <taxon>Ecdysozoa</taxon>
        <taxon>Nematoda</taxon>
        <taxon>Chromadorea</taxon>
        <taxon>Rhabditida</taxon>
        <taxon>Tylenchina</taxon>
        <taxon>Tylenchomorpha</taxon>
        <taxon>Aphelenchoidea</taxon>
        <taxon>Aphelenchoididae</taxon>
        <taxon>Bursaphelenchus</taxon>
    </lineage>
</organism>
<evidence type="ECO:0000313" key="2">
    <source>
        <dbReference type="EMBL" id="CAD5210276.1"/>
    </source>
</evidence>
<name>A0A7I8XKX4_BURXY</name>
<feature type="compositionally biased region" description="Low complexity" evidence="1">
    <location>
        <begin position="688"/>
        <end position="705"/>
    </location>
</feature>
<dbReference type="Proteomes" id="UP000582659">
    <property type="component" value="Unassembled WGS sequence"/>
</dbReference>
<feature type="compositionally biased region" description="Polar residues" evidence="1">
    <location>
        <begin position="277"/>
        <end position="296"/>
    </location>
</feature>
<feature type="compositionally biased region" description="Polar residues" evidence="1">
    <location>
        <begin position="112"/>
        <end position="122"/>
    </location>
</feature>
<feature type="compositionally biased region" description="Low complexity" evidence="1">
    <location>
        <begin position="499"/>
        <end position="520"/>
    </location>
</feature>
<feature type="compositionally biased region" description="Low complexity" evidence="1">
    <location>
        <begin position="99"/>
        <end position="111"/>
    </location>
</feature>
<gene>
    <name evidence="2" type="ORF">BXYJ_LOCUS1854</name>
</gene>
<feature type="region of interest" description="Disordered" evidence="1">
    <location>
        <begin position="138"/>
        <end position="157"/>
    </location>
</feature>
<keyword evidence="3" id="KW-1185">Reference proteome</keyword>
<feature type="compositionally biased region" description="Polar residues" evidence="1">
    <location>
        <begin position="656"/>
        <end position="670"/>
    </location>
</feature>
<feature type="compositionally biased region" description="Basic and acidic residues" evidence="1">
    <location>
        <begin position="637"/>
        <end position="647"/>
    </location>
</feature>
<feature type="region of interest" description="Disordered" evidence="1">
    <location>
        <begin position="277"/>
        <end position="297"/>
    </location>
</feature>
<feature type="region of interest" description="Disordered" evidence="1">
    <location>
        <begin position="1"/>
        <end position="33"/>
    </location>
</feature>
<dbReference type="OrthoDB" id="10487561at2759"/>
<dbReference type="EMBL" id="CAJFDI010000001">
    <property type="protein sequence ID" value="CAD5210276.1"/>
    <property type="molecule type" value="Genomic_DNA"/>
</dbReference>
<protein>
    <submittedName>
        <fullName evidence="2">(pine wood nematode) hypothetical protein</fullName>
    </submittedName>
</protein>
<feature type="compositionally biased region" description="Basic and acidic residues" evidence="1">
    <location>
        <begin position="593"/>
        <end position="612"/>
    </location>
</feature>
<feature type="compositionally biased region" description="Pro residues" evidence="1">
    <location>
        <begin position="359"/>
        <end position="372"/>
    </location>
</feature>
<feature type="compositionally biased region" description="Basic and acidic residues" evidence="1">
    <location>
        <begin position="759"/>
        <end position="768"/>
    </location>
</feature>
<feature type="compositionally biased region" description="Basic and acidic residues" evidence="1">
    <location>
        <begin position="780"/>
        <end position="791"/>
    </location>
</feature>
<feature type="compositionally biased region" description="Basic residues" evidence="1">
    <location>
        <begin position="582"/>
        <end position="592"/>
    </location>
</feature>
<sequence>MNFEDGRTLCASESIEGQTSRERAAPAVKRPSVERVLELNSDRMHVAATSSSSASQSPQTQLYSGAYASFGRGGVLSRNSDPKLDVPLLEQGHEDDLDSSQLAASSSLTQSPNIDHSASPFRSDTEYNLNLDSFDQCSGSSGTAGATPREEPEPTSSQALVVSVNAVQVRRLKRLAALNGSLLRKCGVSSAHVYNGSLPERILVGKSEFHPCPLMTFPPAPRARKFQFESMADLQKQSLGTPGPSGESRKVEVKYKPNEVPGNVENPMLMSMLNKNGPSMTTDPQTRYVSSQSAPMSQPYGPGMVAYKMPNGEIVHEGYAPVETAKFNGQTEFQSETAPSPKKPRKSRAKKPKEEPKPIPEPSRPVQAPPQIPQQVPADYYLAQQHGMQQQRVPPMHLAPQYRPNYPGYPQQQGVVPGGPQRVFLSSPQYPQQMWNQASPDEKHQMMQQQMRMQQMQGYPSYHYSQPGMSVEDPNRQFINGRAPPQQVISPQEMEFRRQQQVRMQMQQQQNLQAQGRMQMPPHYPQTPGPSKSEGMKQEYDMADNVDELMASIKGEDVEDFDLDSIEPSKLENSEIKTGKKETKKKSQSKSKKQSDKKELDELEKAMKRNPDEPYSSPPSVLPEAQRQMIGSAIDCVMERVMREQAQEKTSPGMIPSTSSSCSDRPQCSMQERAWNDGPDLPQDVPQSASSELRSGHSSSSPSTSNVRDDFSAPSSVPDYQHQESYKYGMYGEVVQNGNHTQYPVRQPQKEFPPPDAPYHGEFDKNWDFLEPNNGSQRSGKKELHDIRVEQ</sequence>
<evidence type="ECO:0000256" key="1">
    <source>
        <dbReference type="SAM" id="MobiDB-lite"/>
    </source>
</evidence>